<dbReference type="AlphaFoldDB" id="A0A1G2DDK9"/>
<dbReference type="Gene3D" id="3.30.420.40">
    <property type="match status" value="2"/>
</dbReference>
<dbReference type="STRING" id="1798664.A3C93_02810"/>
<dbReference type="Proteomes" id="UP000178636">
    <property type="component" value="Unassembled WGS sequence"/>
</dbReference>
<proteinExistence type="predicted"/>
<dbReference type="PANTHER" id="PTHR32432:SF3">
    <property type="entry name" value="ETHANOLAMINE UTILIZATION PROTEIN EUTJ"/>
    <property type="match status" value="1"/>
</dbReference>
<name>A0A1G2DDK9_9BACT</name>
<evidence type="ECO:0000313" key="2">
    <source>
        <dbReference type="Proteomes" id="UP000178636"/>
    </source>
</evidence>
<dbReference type="PIRSF" id="PIRSF019169">
    <property type="entry name" value="PilM"/>
    <property type="match status" value="1"/>
</dbReference>
<dbReference type="CDD" id="cd24049">
    <property type="entry name" value="ASKHA_NBD_PilM"/>
    <property type="match status" value="1"/>
</dbReference>
<dbReference type="InterPro" id="IPR043129">
    <property type="entry name" value="ATPase_NBD"/>
</dbReference>
<gene>
    <name evidence="1" type="ORF">A3C93_02810</name>
</gene>
<dbReference type="InterPro" id="IPR005883">
    <property type="entry name" value="PilM"/>
</dbReference>
<reference evidence="1 2" key="1">
    <citation type="journal article" date="2016" name="Nat. Commun.">
        <title>Thousands of microbial genomes shed light on interconnected biogeochemical processes in an aquifer system.</title>
        <authorList>
            <person name="Anantharaman K."/>
            <person name="Brown C.T."/>
            <person name="Hug L.A."/>
            <person name="Sharon I."/>
            <person name="Castelle C.J."/>
            <person name="Probst A.J."/>
            <person name="Thomas B.C."/>
            <person name="Singh A."/>
            <person name="Wilkins M.J."/>
            <person name="Karaoz U."/>
            <person name="Brodie E.L."/>
            <person name="Williams K.H."/>
            <person name="Hubbard S.S."/>
            <person name="Banfield J.F."/>
        </authorList>
    </citation>
    <scope>NUCLEOTIDE SEQUENCE [LARGE SCALE GENOMIC DNA]</scope>
</reference>
<dbReference type="NCBIfam" id="TIGR01175">
    <property type="entry name" value="pilM"/>
    <property type="match status" value="1"/>
</dbReference>
<dbReference type="Pfam" id="PF11104">
    <property type="entry name" value="PilM_2"/>
    <property type="match status" value="1"/>
</dbReference>
<sequence length="376" mass="39672">MANILEQLRKLLPSSLFPKPGAGSVVGVDIGSAFVKVVELGAKGGKATLKTYGESALGPVAGFEVGQATNLPAEKLAEVIIGLFREANVVSRDISFSIPLTSTLLTVIEMPDVDADQLKEMIPLEARKYIPTAITEVSLSHWIIPKSNAVYVDPDAEAKNKNAPPKVEVLLAVVHNDVIAKYNDIAKRIGATGVSFEIETFSTIRAVLGRDNAPSMLIDIGAANTKVALIEEGVVRSSHLINSGSQDITSALARAKGISVVEAEEIKQTFGLFGDPNDPSVAEIVRLAADRMFAEASRIFEKYQRERRVAIGKVVLAGGGSLMKGVPELVSNGFGVSAVYGNAFGSVEAPAAILPLLKEAGPEFAVAAGLALRKFV</sequence>
<dbReference type="InterPro" id="IPR050696">
    <property type="entry name" value="FtsA/MreB"/>
</dbReference>
<accession>A0A1G2DDK9</accession>
<evidence type="ECO:0008006" key="3">
    <source>
        <dbReference type="Google" id="ProtNLM"/>
    </source>
</evidence>
<protein>
    <recommendedName>
        <fullName evidence="3">SHS2 domain-containing protein</fullName>
    </recommendedName>
</protein>
<dbReference type="PANTHER" id="PTHR32432">
    <property type="entry name" value="CELL DIVISION PROTEIN FTSA-RELATED"/>
    <property type="match status" value="1"/>
</dbReference>
<dbReference type="EMBL" id="MHLO01000043">
    <property type="protein sequence ID" value="OGZ10950.1"/>
    <property type="molecule type" value="Genomic_DNA"/>
</dbReference>
<evidence type="ECO:0000313" key="1">
    <source>
        <dbReference type="EMBL" id="OGZ10950.1"/>
    </source>
</evidence>
<organism evidence="1 2">
    <name type="scientific">Candidatus Lloydbacteria bacterium RIFCSPHIGHO2_02_FULL_54_17</name>
    <dbReference type="NCBI Taxonomy" id="1798664"/>
    <lineage>
        <taxon>Bacteria</taxon>
        <taxon>Candidatus Lloydiibacteriota</taxon>
    </lineage>
</organism>
<dbReference type="Gene3D" id="3.30.1490.300">
    <property type="match status" value="1"/>
</dbReference>
<comment type="caution">
    <text evidence="1">The sequence shown here is derived from an EMBL/GenBank/DDBJ whole genome shotgun (WGS) entry which is preliminary data.</text>
</comment>
<dbReference type="SUPFAM" id="SSF53067">
    <property type="entry name" value="Actin-like ATPase domain"/>
    <property type="match status" value="1"/>
</dbReference>